<evidence type="ECO:0000313" key="2">
    <source>
        <dbReference type="EMBL" id="CAD9661749.1"/>
    </source>
</evidence>
<proteinExistence type="predicted"/>
<accession>A0A7S2R7C8</accession>
<dbReference type="AlphaFoldDB" id="A0A7S2R7C8"/>
<organism evidence="2">
    <name type="scientific">Mucochytrium quahogii</name>
    <dbReference type="NCBI Taxonomy" id="96639"/>
    <lineage>
        <taxon>Eukaryota</taxon>
        <taxon>Sar</taxon>
        <taxon>Stramenopiles</taxon>
        <taxon>Bigyra</taxon>
        <taxon>Labyrinthulomycetes</taxon>
        <taxon>Thraustochytrida</taxon>
        <taxon>Thraustochytriidae</taxon>
        <taxon>Mucochytrium</taxon>
    </lineage>
</organism>
<dbReference type="EMBL" id="HBHK01000158">
    <property type="protein sequence ID" value="CAD9661749.1"/>
    <property type="molecule type" value="Transcribed_RNA"/>
</dbReference>
<feature type="region of interest" description="Disordered" evidence="1">
    <location>
        <begin position="141"/>
        <end position="169"/>
    </location>
</feature>
<gene>
    <name evidence="2" type="ORF">QSP1433_LOCUS87</name>
</gene>
<feature type="compositionally biased region" description="Low complexity" evidence="1">
    <location>
        <begin position="145"/>
        <end position="164"/>
    </location>
</feature>
<sequence length="439" mass="48467">MGVGERATRWLLPMRIEYAIARNRRARMAASLGTMESRKYSFIAAPTHKWQTQNKIKTKINDKNTMDSPNVERTLATETQIPQHTLVAKMSTASDDCKTDAGSACSASDLVSRVKEESDIGKKRALSTSITNVPAVPRVKKLKQTSSSSMSTMSNASNMSSVSVGKCPPRDMKRLQRGVKYAVTRVAKWGEKLALFLKNPEDESDSGFFKPPETYKHNSFRVGDKITLEAVGYSSSRNRIAQKIGIDSSDAMCKQFCENTFGPEGGCCSHSVLSPLMEKAKQLDAVAAAGQFALERNFGAMKAQNELASLSSLLGLQNPVIHAMFPNYLAQTQQNLCAQREMFTQQQQTLQTDKGQVLPFTNNKQSIGGQLELAQQVQMSLQQQSIKNLLDQQQQFMVLPQLFNLSRAQQMAPTSMSPYDAFNRAIIGNPNNTQATATK</sequence>
<reference evidence="2" key="1">
    <citation type="submission" date="2021-01" db="EMBL/GenBank/DDBJ databases">
        <authorList>
            <person name="Corre E."/>
            <person name="Pelletier E."/>
            <person name="Niang G."/>
            <person name="Scheremetjew M."/>
            <person name="Finn R."/>
            <person name="Kale V."/>
            <person name="Holt S."/>
            <person name="Cochrane G."/>
            <person name="Meng A."/>
            <person name="Brown T."/>
            <person name="Cohen L."/>
        </authorList>
    </citation>
    <scope>NUCLEOTIDE SEQUENCE</scope>
    <source>
        <strain evidence="2">NY070348D</strain>
    </source>
</reference>
<protein>
    <submittedName>
        <fullName evidence="2">Uncharacterized protein</fullName>
    </submittedName>
</protein>
<name>A0A7S2R7C8_9STRA</name>
<evidence type="ECO:0000256" key="1">
    <source>
        <dbReference type="SAM" id="MobiDB-lite"/>
    </source>
</evidence>